<dbReference type="GO" id="GO:0006152">
    <property type="term" value="P:purine nucleoside catabolic process"/>
    <property type="evidence" value="ECO:0007669"/>
    <property type="project" value="TreeGrafter"/>
</dbReference>
<dbReference type="AlphaFoldDB" id="A0AAU9DMI1"/>
<dbReference type="EC" id="2.4.2.3" evidence="1"/>
<proteinExistence type="predicted"/>
<reference evidence="5 6" key="1">
    <citation type="submission" date="2022-11" db="EMBL/GenBank/DDBJ databases">
        <title>Haliovirga abyssi gen. nov., sp. nov., a mesophilic fermentative bacterium isolated from the Iheya North hydrothermal field and the proposal of Haliovirgaceae fam. nov.</title>
        <authorList>
            <person name="Miyazaki U."/>
            <person name="Tame A."/>
            <person name="Miyazaki J."/>
            <person name="Takai K."/>
            <person name="Sawayama S."/>
            <person name="Kitajima M."/>
            <person name="Okamoto A."/>
            <person name="Nakagawa S."/>
        </authorList>
    </citation>
    <scope>NUCLEOTIDE SEQUENCE [LARGE SCALE GENOMIC DNA]</scope>
    <source>
        <strain evidence="5 6">IC12</strain>
    </source>
</reference>
<evidence type="ECO:0000256" key="3">
    <source>
        <dbReference type="ARBA" id="ARBA00048447"/>
    </source>
</evidence>
<dbReference type="InterPro" id="IPR035994">
    <property type="entry name" value="Nucleoside_phosphorylase_sf"/>
</dbReference>
<dbReference type="Proteomes" id="UP001321582">
    <property type="component" value="Chromosome"/>
</dbReference>
<evidence type="ECO:0000313" key="6">
    <source>
        <dbReference type="Proteomes" id="UP001321582"/>
    </source>
</evidence>
<dbReference type="KEGG" id="haby:HLVA_00670"/>
<evidence type="ECO:0000256" key="2">
    <source>
        <dbReference type="ARBA" id="ARBA00021980"/>
    </source>
</evidence>
<dbReference type="PANTHER" id="PTHR43691">
    <property type="entry name" value="URIDINE PHOSPHORYLASE"/>
    <property type="match status" value="1"/>
</dbReference>
<protein>
    <recommendedName>
        <fullName evidence="2">Uridine phosphorylase</fullName>
        <ecNumber evidence="1">2.4.2.3</ecNumber>
    </recommendedName>
</protein>
<gene>
    <name evidence="5" type="ORF">HLVA_00670</name>
</gene>
<name>A0AAU9DMI1_9FUSO</name>
<dbReference type="Gene3D" id="3.40.50.1580">
    <property type="entry name" value="Nucleoside phosphorylase domain"/>
    <property type="match status" value="1"/>
</dbReference>
<dbReference type="InterPro" id="IPR000845">
    <property type="entry name" value="Nucleoside_phosphorylase_d"/>
</dbReference>
<keyword evidence="6" id="KW-1185">Reference proteome</keyword>
<dbReference type="GO" id="GO:0005829">
    <property type="term" value="C:cytosol"/>
    <property type="evidence" value="ECO:0007669"/>
    <property type="project" value="TreeGrafter"/>
</dbReference>
<evidence type="ECO:0000256" key="1">
    <source>
        <dbReference type="ARBA" id="ARBA00011888"/>
    </source>
</evidence>
<dbReference type="SUPFAM" id="SSF53167">
    <property type="entry name" value="Purine and uridine phosphorylases"/>
    <property type="match status" value="1"/>
</dbReference>
<dbReference type="PANTHER" id="PTHR43691:SF11">
    <property type="entry name" value="FI09636P-RELATED"/>
    <property type="match status" value="1"/>
</dbReference>
<dbReference type="RefSeq" id="WP_307904450.1">
    <property type="nucleotide sequence ID" value="NZ_AP027059.1"/>
</dbReference>
<sequence length="250" mass="28422">MYPILEFDEERKSVINPEDFIEKLENCEYCVITFFKEVLDKLNNEGELKLKSMHYSEMGEHPLYEIEFEGKKIGVYLSGVGGPLAIGMFEEVIAHGYTKFIACGSAGVLDKEIATNKIVIPTSAIRDEGISYHYLPASREVIGNEETIITIEEVLKSKGISYLKGKTWTTDAFFRETIEKVKKRKEEGSVTVEMEAASFMAVAEFRGIKFGQILYGGDDVSGEYWDTREWKDKSVREKIFWLAVEACSKI</sequence>
<accession>A0AAU9DMI1</accession>
<dbReference type="Pfam" id="PF01048">
    <property type="entry name" value="PNP_UDP_1"/>
    <property type="match status" value="1"/>
</dbReference>
<organism evidence="5 6">
    <name type="scientific">Haliovirga abyssi</name>
    <dbReference type="NCBI Taxonomy" id="2996794"/>
    <lineage>
        <taxon>Bacteria</taxon>
        <taxon>Fusobacteriati</taxon>
        <taxon>Fusobacteriota</taxon>
        <taxon>Fusobacteriia</taxon>
        <taxon>Fusobacteriales</taxon>
        <taxon>Haliovirgaceae</taxon>
        <taxon>Haliovirga</taxon>
    </lineage>
</organism>
<dbReference type="EMBL" id="AP027059">
    <property type="protein sequence ID" value="BDU49498.1"/>
    <property type="molecule type" value="Genomic_DNA"/>
</dbReference>
<dbReference type="CDD" id="cd09007">
    <property type="entry name" value="NP-I_spr0068"/>
    <property type="match status" value="1"/>
</dbReference>
<evidence type="ECO:0000259" key="4">
    <source>
        <dbReference type="Pfam" id="PF01048"/>
    </source>
</evidence>
<feature type="domain" description="Nucleoside phosphorylase" evidence="4">
    <location>
        <begin position="29"/>
        <end position="224"/>
    </location>
</feature>
<comment type="catalytic activity">
    <reaction evidence="3">
        <text>uridine + phosphate = alpha-D-ribose 1-phosphate + uracil</text>
        <dbReference type="Rhea" id="RHEA:24388"/>
        <dbReference type="ChEBI" id="CHEBI:16704"/>
        <dbReference type="ChEBI" id="CHEBI:17568"/>
        <dbReference type="ChEBI" id="CHEBI:43474"/>
        <dbReference type="ChEBI" id="CHEBI:57720"/>
        <dbReference type="EC" id="2.4.2.3"/>
    </reaction>
</comment>
<dbReference type="GO" id="GO:0004850">
    <property type="term" value="F:uridine phosphorylase activity"/>
    <property type="evidence" value="ECO:0007669"/>
    <property type="project" value="UniProtKB-EC"/>
</dbReference>
<dbReference type="GO" id="GO:0004731">
    <property type="term" value="F:purine-nucleoside phosphorylase activity"/>
    <property type="evidence" value="ECO:0007669"/>
    <property type="project" value="TreeGrafter"/>
</dbReference>
<evidence type="ECO:0000313" key="5">
    <source>
        <dbReference type="EMBL" id="BDU49498.1"/>
    </source>
</evidence>